<organism evidence="1 2">
    <name type="scientific">Marchantia polymorpha subsp. ruderalis</name>
    <dbReference type="NCBI Taxonomy" id="1480154"/>
    <lineage>
        <taxon>Eukaryota</taxon>
        <taxon>Viridiplantae</taxon>
        <taxon>Streptophyta</taxon>
        <taxon>Embryophyta</taxon>
        <taxon>Marchantiophyta</taxon>
        <taxon>Marchantiopsida</taxon>
        <taxon>Marchantiidae</taxon>
        <taxon>Marchantiales</taxon>
        <taxon>Marchantiaceae</taxon>
        <taxon>Marchantia</taxon>
    </lineage>
</organism>
<reference evidence="1" key="1">
    <citation type="submission" date="2016-03" db="EMBL/GenBank/DDBJ databases">
        <title>Mechanisms controlling the formation of the plant cell surface in tip-growing cells are functionally conserved among land plants.</title>
        <authorList>
            <person name="Honkanen S."/>
            <person name="Jones V.A."/>
            <person name="Morieri G."/>
            <person name="Champion C."/>
            <person name="Hetherington A.J."/>
            <person name="Kelly S."/>
            <person name="Saint-Marcoux D."/>
            <person name="Proust H."/>
            <person name="Prescott H."/>
            <person name="Dolan L."/>
        </authorList>
    </citation>
    <scope>NUCLEOTIDE SEQUENCE [LARGE SCALE GENOMIC DNA]</scope>
    <source>
        <tissue evidence="1">Whole gametophyte</tissue>
    </source>
</reference>
<comment type="caution">
    <text evidence="1">The sequence shown here is derived from an EMBL/GenBank/DDBJ whole genome shotgun (WGS) entry which is preliminary data.</text>
</comment>
<name>A0A176VXZ4_MARPO</name>
<dbReference type="Proteomes" id="UP000077202">
    <property type="component" value="Unassembled WGS sequence"/>
</dbReference>
<sequence length="168" mass="18724">MTMTMYYSHTTSALQSATTDMDGIMTGRLVFSLQNFARRSSKVLFITRSPSWEQHRLSMSPCTTSPRNVLLSETRTRAIVEGTAAAAQLQREQSPVAALDGGGADGALVRALRWIGRINAPPMVNDASTHCVAWRLARMWSPRMTVFVELRCPFGPLGYYIRTLFHLV</sequence>
<dbReference type="AlphaFoldDB" id="A0A176VXZ4"/>
<accession>A0A176VXZ4</accession>
<dbReference type="EMBL" id="LVLJ01002297">
    <property type="protein sequence ID" value="OAE25637.1"/>
    <property type="molecule type" value="Genomic_DNA"/>
</dbReference>
<protein>
    <submittedName>
        <fullName evidence="1">Uncharacterized protein</fullName>
    </submittedName>
</protein>
<keyword evidence="2" id="KW-1185">Reference proteome</keyword>
<evidence type="ECO:0000313" key="1">
    <source>
        <dbReference type="EMBL" id="OAE25637.1"/>
    </source>
</evidence>
<proteinExistence type="predicted"/>
<gene>
    <name evidence="1" type="ORF">AXG93_4604s1060</name>
</gene>
<evidence type="ECO:0000313" key="2">
    <source>
        <dbReference type="Proteomes" id="UP000077202"/>
    </source>
</evidence>